<sequence>MFQEEREDWMEALGSLIRDTCSKGSWSQGTRTWEPEEIMLSKPPMKIPSTRTASSFLQIWGKANKALELKQTEMTTRGDTTVELYLKWAPTFIDAFDKAFVGLQPEKHIPFSMLARTIWLERNERIFSNRHRKTPLAVTFAAAIDVVKAIKRSTDPESRHHASLQRA</sequence>
<dbReference type="AlphaFoldDB" id="A0ABD3I6H5"/>
<accession>A0ABD3I6H5</accession>
<evidence type="ECO:0000313" key="2">
    <source>
        <dbReference type="EMBL" id="KAL3698649.1"/>
    </source>
</evidence>
<proteinExistence type="predicted"/>
<organism evidence="2 3">
    <name type="scientific">Riccia sorocarpa</name>
    <dbReference type="NCBI Taxonomy" id="122646"/>
    <lineage>
        <taxon>Eukaryota</taxon>
        <taxon>Viridiplantae</taxon>
        <taxon>Streptophyta</taxon>
        <taxon>Embryophyta</taxon>
        <taxon>Marchantiophyta</taxon>
        <taxon>Marchantiopsida</taxon>
        <taxon>Marchantiidae</taxon>
        <taxon>Marchantiales</taxon>
        <taxon>Ricciaceae</taxon>
        <taxon>Riccia</taxon>
    </lineage>
</organism>
<reference evidence="2 3" key="1">
    <citation type="submission" date="2024-09" db="EMBL/GenBank/DDBJ databases">
        <title>Chromosome-scale assembly of Riccia sorocarpa.</title>
        <authorList>
            <person name="Paukszto L."/>
        </authorList>
    </citation>
    <scope>NUCLEOTIDE SEQUENCE [LARGE SCALE GENOMIC DNA]</scope>
    <source>
        <strain evidence="2">LP-2024</strain>
        <tissue evidence="2">Aerial parts of the thallus</tissue>
    </source>
</reference>
<gene>
    <name evidence="2" type="ORF">R1sor_012725</name>
</gene>
<evidence type="ECO:0000259" key="1">
    <source>
        <dbReference type="PROSITE" id="PS50003"/>
    </source>
</evidence>
<protein>
    <recommendedName>
        <fullName evidence="1">PH domain-containing protein</fullName>
    </recommendedName>
</protein>
<evidence type="ECO:0000313" key="3">
    <source>
        <dbReference type="Proteomes" id="UP001633002"/>
    </source>
</evidence>
<dbReference type="InterPro" id="IPR001849">
    <property type="entry name" value="PH_domain"/>
</dbReference>
<dbReference type="PROSITE" id="PS50003">
    <property type="entry name" value="PH_DOMAIN"/>
    <property type="match status" value="1"/>
</dbReference>
<name>A0ABD3I6H5_9MARC</name>
<dbReference type="Proteomes" id="UP001633002">
    <property type="component" value="Unassembled WGS sequence"/>
</dbReference>
<keyword evidence="3" id="KW-1185">Reference proteome</keyword>
<feature type="domain" description="PH" evidence="1">
    <location>
        <begin position="1"/>
        <end position="18"/>
    </location>
</feature>
<dbReference type="EMBL" id="JBJQOH010000002">
    <property type="protein sequence ID" value="KAL3698649.1"/>
    <property type="molecule type" value="Genomic_DNA"/>
</dbReference>
<comment type="caution">
    <text evidence="2">The sequence shown here is derived from an EMBL/GenBank/DDBJ whole genome shotgun (WGS) entry which is preliminary data.</text>
</comment>